<dbReference type="AlphaFoldDB" id="A0A0C2GAP6"/>
<dbReference type="OrthoDB" id="5985519at2759"/>
<accession>A0A0C2GAP6</accession>
<dbReference type="InterPro" id="IPR007110">
    <property type="entry name" value="Ig-like_dom"/>
</dbReference>
<dbReference type="InterPro" id="IPR013783">
    <property type="entry name" value="Ig-like_fold"/>
</dbReference>
<organism evidence="4 5">
    <name type="scientific">Ancylostoma duodenale</name>
    <dbReference type="NCBI Taxonomy" id="51022"/>
    <lineage>
        <taxon>Eukaryota</taxon>
        <taxon>Metazoa</taxon>
        <taxon>Ecdysozoa</taxon>
        <taxon>Nematoda</taxon>
        <taxon>Chromadorea</taxon>
        <taxon>Rhabditida</taxon>
        <taxon>Rhabditina</taxon>
        <taxon>Rhabditomorpha</taxon>
        <taxon>Strongyloidea</taxon>
        <taxon>Ancylostomatidae</taxon>
        <taxon>Ancylostomatinae</taxon>
        <taxon>Ancylostoma</taxon>
    </lineage>
</organism>
<dbReference type="SMART" id="SM00408">
    <property type="entry name" value="IGc2"/>
    <property type="match status" value="1"/>
</dbReference>
<evidence type="ECO:0000313" key="4">
    <source>
        <dbReference type="EMBL" id="KIH58065.1"/>
    </source>
</evidence>
<protein>
    <submittedName>
        <fullName evidence="4">Immunoglobulin I-set domain protein</fullName>
    </submittedName>
</protein>
<dbReference type="SMART" id="SM00409">
    <property type="entry name" value="IG"/>
    <property type="match status" value="1"/>
</dbReference>
<dbReference type="GO" id="GO:0098632">
    <property type="term" value="F:cell-cell adhesion mediator activity"/>
    <property type="evidence" value="ECO:0007669"/>
    <property type="project" value="TreeGrafter"/>
</dbReference>
<dbReference type="EMBL" id="KN733565">
    <property type="protein sequence ID" value="KIH58065.1"/>
    <property type="molecule type" value="Genomic_DNA"/>
</dbReference>
<dbReference type="InterPro" id="IPR003599">
    <property type="entry name" value="Ig_sub"/>
</dbReference>
<dbReference type="InterPro" id="IPR036179">
    <property type="entry name" value="Ig-like_dom_sf"/>
</dbReference>
<reference evidence="4 5" key="1">
    <citation type="submission" date="2013-12" db="EMBL/GenBank/DDBJ databases">
        <title>Draft genome of the parsitic nematode Ancylostoma duodenale.</title>
        <authorList>
            <person name="Mitreva M."/>
        </authorList>
    </citation>
    <scope>NUCLEOTIDE SEQUENCE [LARGE SCALE GENOMIC DNA]</scope>
    <source>
        <strain evidence="4 5">Zhejiang</strain>
    </source>
</reference>
<dbReference type="GO" id="GO:0070593">
    <property type="term" value="P:dendrite self-avoidance"/>
    <property type="evidence" value="ECO:0007669"/>
    <property type="project" value="TreeGrafter"/>
</dbReference>
<dbReference type="PANTHER" id="PTHR10075:SF100">
    <property type="entry name" value="FASCICLIN-2"/>
    <property type="match status" value="1"/>
</dbReference>
<dbReference type="CDD" id="cd00096">
    <property type="entry name" value="Ig"/>
    <property type="match status" value="1"/>
</dbReference>
<sequence length="160" mass="17756">MTDTAIWTLPEVTLRDRGEYFCVVVSENGNHTVKTFLDTRESPPLITGLTNTSTPLGHPAFLHCQTQSSSKVEIRWLRYGVTVLNGVNTMVYPNGTLRIHQTSRADAGAYECQARNTGGMTSQSTLLKPHFFLPFWPPADCSLLASVEHFAQTNSSNLLR</sequence>
<keyword evidence="1" id="KW-0677">Repeat</keyword>
<dbReference type="Gene3D" id="2.60.40.10">
    <property type="entry name" value="Immunoglobulins"/>
    <property type="match status" value="1"/>
</dbReference>
<gene>
    <name evidence="4" type="ORF">ANCDUO_11733</name>
</gene>
<evidence type="ECO:0000313" key="5">
    <source>
        <dbReference type="Proteomes" id="UP000054047"/>
    </source>
</evidence>
<dbReference type="GO" id="GO:0005886">
    <property type="term" value="C:plasma membrane"/>
    <property type="evidence" value="ECO:0007669"/>
    <property type="project" value="TreeGrafter"/>
</dbReference>
<dbReference type="PROSITE" id="PS50835">
    <property type="entry name" value="IG_LIKE"/>
    <property type="match status" value="1"/>
</dbReference>
<keyword evidence="5" id="KW-1185">Reference proteome</keyword>
<evidence type="ECO:0000256" key="1">
    <source>
        <dbReference type="ARBA" id="ARBA00022737"/>
    </source>
</evidence>
<dbReference type="PANTHER" id="PTHR10075">
    <property type="entry name" value="BASIGIN RELATED"/>
    <property type="match status" value="1"/>
</dbReference>
<feature type="domain" description="Ig-like" evidence="3">
    <location>
        <begin position="43"/>
        <end position="127"/>
    </location>
</feature>
<dbReference type="GO" id="GO:0007156">
    <property type="term" value="P:homophilic cell adhesion via plasma membrane adhesion molecules"/>
    <property type="evidence" value="ECO:0007669"/>
    <property type="project" value="TreeGrafter"/>
</dbReference>
<dbReference type="InterPro" id="IPR003598">
    <property type="entry name" value="Ig_sub2"/>
</dbReference>
<dbReference type="SUPFAM" id="SSF48726">
    <property type="entry name" value="Immunoglobulin"/>
    <property type="match status" value="2"/>
</dbReference>
<proteinExistence type="predicted"/>
<dbReference type="GO" id="GO:0030424">
    <property type="term" value="C:axon"/>
    <property type="evidence" value="ECO:0007669"/>
    <property type="project" value="TreeGrafter"/>
</dbReference>
<dbReference type="GO" id="GO:0007411">
    <property type="term" value="P:axon guidance"/>
    <property type="evidence" value="ECO:0007669"/>
    <property type="project" value="TreeGrafter"/>
</dbReference>
<name>A0A0C2GAP6_9BILA</name>
<evidence type="ECO:0000256" key="2">
    <source>
        <dbReference type="ARBA" id="ARBA00023319"/>
    </source>
</evidence>
<evidence type="ECO:0000259" key="3">
    <source>
        <dbReference type="PROSITE" id="PS50835"/>
    </source>
</evidence>
<keyword evidence="2" id="KW-0393">Immunoglobulin domain</keyword>
<dbReference type="Pfam" id="PF13927">
    <property type="entry name" value="Ig_3"/>
    <property type="match status" value="1"/>
</dbReference>
<dbReference type="Proteomes" id="UP000054047">
    <property type="component" value="Unassembled WGS sequence"/>
</dbReference>